<keyword evidence="6 7" id="KW-0472">Membrane</keyword>
<dbReference type="InterPro" id="IPR020846">
    <property type="entry name" value="MFS_dom"/>
</dbReference>
<organism evidence="9 10">
    <name type="scientific">Naumannella cuiyingiana</name>
    <dbReference type="NCBI Taxonomy" id="1347891"/>
    <lineage>
        <taxon>Bacteria</taxon>
        <taxon>Bacillati</taxon>
        <taxon>Actinomycetota</taxon>
        <taxon>Actinomycetes</taxon>
        <taxon>Propionibacteriales</taxon>
        <taxon>Propionibacteriaceae</taxon>
        <taxon>Naumannella</taxon>
    </lineage>
</organism>
<evidence type="ECO:0000259" key="8">
    <source>
        <dbReference type="PROSITE" id="PS50850"/>
    </source>
</evidence>
<comment type="subcellular location">
    <subcellularLocation>
        <location evidence="1">Cell membrane</location>
        <topology evidence="1">Multi-pass membrane protein</topology>
    </subcellularLocation>
</comment>
<feature type="transmembrane region" description="Helical" evidence="7">
    <location>
        <begin position="141"/>
        <end position="161"/>
    </location>
</feature>
<dbReference type="InterPro" id="IPR036259">
    <property type="entry name" value="MFS_trans_sf"/>
</dbReference>
<feature type="domain" description="Major facilitator superfamily (MFS) profile" evidence="8">
    <location>
        <begin position="17"/>
        <end position="501"/>
    </location>
</feature>
<keyword evidence="10" id="KW-1185">Reference proteome</keyword>
<feature type="transmembrane region" description="Helical" evidence="7">
    <location>
        <begin position="54"/>
        <end position="71"/>
    </location>
</feature>
<evidence type="ECO:0000256" key="7">
    <source>
        <dbReference type="SAM" id="Phobius"/>
    </source>
</evidence>
<name>A0A7Z0IKY4_9ACTN</name>
<protein>
    <submittedName>
        <fullName evidence="9">DHA2 family multidrug resistance protein-like MFS transporter</fullName>
    </submittedName>
</protein>
<dbReference type="Pfam" id="PF07690">
    <property type="entry name" value="MFS_1"/>
    <property type="match status" value="1"/>
</dbReference>
<feature type="transmembrane region" description="Helical" evidence="7">
    <location>
        <begin position="269"/>
        <end position="291"/>
    </location>
</feature>
<proteinExistence type="predicted"/>
<dbReference type="InterPro" id="IPR006311">
    <property type="entry name" value="TAT_signal"/>
</dbReference>
<keyword evidence="3" id="KW-1003">Cell membrane</keyword>
<feature type="transmembrane region" description="Helical" evidence="7">
    <location>
        <begin position="167"/>
        <end position="191"/>
    </location>
</feature>
<dbReference type="PROSITE" id="PS51318">
    <property type="entry name" value="TAT"/>
    <property type="match status" value="1"/>
</dbReference>
<dbReference type="RefSeq" id="WP_343045893.1">
    <property type="nucleotide sequence ID" value="NZ_JACBZS010000001.1"/>
</dbReference>
<dbReference type="PANTHER" id="PTHR42718:SF47">
    <property type="entry name" value="METHYL VIOLOGEN RESISTANCE PROTEIN SMVA"/>
    <property type="match status" value="1"/>
</dbReference>
<dbReference type="PRINTS" id="PR01036">
    <property type="entry name" value="TCRTETB"/>
</dbReference>
<comment type="caution">
    <text evidence="9">The sequence shown here is derived from an EMBL/GenBank/DDBJ whole genome shotgun (WGS) entry which is preliminary data.</text>
</comment>
<dbReference type="Gene3D" id="1.20.1250.20">
    <property type="entry name" value="MFS general substrate transporter like domains"/>
    <property type="match status" value="1"/>
</dbReference>
<dbReference type="PROSITE" id="PS50850">
    <property type="entry name" value="MFS"/>
    <property type="match status" value="1"/>
</dbReference>
<dbReference type="EMBL" id="JACBZS010000001">
    <property type="protein sequence ID" value="NYI71013.1"/>
    <property type="molecule type" value="Genomic_DNA"/>
</dbReference>
<feature type="transmembrane region" description="Helical" evidence="7">
    <location>
        <begin position="474"/>
        <end position="497"/>
    </location>
</feature>
<evidence type="ECO:0000256" key="2">
    <source>
        <dbReference type="ARBA" id="ARBA00022448"/>
    </source>
</evidence>
<feature type="transmembrane region" description="Helical" evidence="7">
    <location>
        <begin position="303"/>
        <end position="324"/>
    </location>
</feature>
<dbReference type="GO" id="GO:0022857">
    <property type="term" value="F:transmembrane transporter activity"/>
    <property type="evidence" value="ECO:0007669"/>
    <property type="project" value="InterPro"/>
</dbReference>
<feature type="transmembrane region" description="Helical" evidence="7">
    <location>
        <begin position="20"/>
        <end position="42"/>
    </location>
</feature>
<gene>
    <name evidence="9" type="ORF">GGQ54_001573</name>
</gene>
<dbReference type="AlphaFoldDB" id="A0A7Z0IKY4"/>
<evidence type="ECO:0000256" key="4">
    <source>
        <dbReference type="ARBA" id="ARBA00022692"/>
    </source>
</evidence>
<dbReference type="CDD" id="cd17321">
    <property type="entry name" value="MFS_MMR_MDR_like"/>
    <property type="match status" value="1"/>
</dbReference>
<reference evidence="9 10" key="1">
    <citation type="submission" date="2020-07" db="EMBL/GenBank/DDBJ databases">
        <title>Sequencing the genomes of 1000 actinobacteria strains.</title>
        <authorList>
            <person name="Klenk H.-P."/>
        </authorList>
    </citation>
    <scope>NUCLEOTIDE SEQUENCE [LARGE SCALE GENOMIC DNA]</scope>
    <source>
        <strain evidence="9 10">DSM 103164</strain>
    </source>
</reference>
<feature type="transmembrane region" description="Helical" evidence="7">
    <location>
        <begin position="228"/>
        <end position="249"/>
    </location>
</feature>
<sequence length="519" mass="54129">MTTQTTPPGAGIRQWMGLTVLALPTLVLALDMSVLYLAAPAMTVDLRASSTEQLWIIDIYGFMIAGFLITMGTLGDRIGRRKLLMIGGIVFALASLAAAFAPSAPILIAARALLGVAGATLMPSTLALITNMFTVPRQRTAAISIWISCFMSGMALGPVIGGLLLESFWWGSVFLLAVPVMTLMLAAAPFVLPEYRDERAGRLDLLSVGLCLATILPLVYGFKQVASHGYAPESIIALAAGAAVGVVFVRRQLTVDEPLINIRLFQNRAFTTTLLAILISTAAGGGLYLLASQYLQLVQGLSPLHAGLWLIPTGIASIIGALAAPRLATRFGAGTVVAGGLLVAVAGYILLALARADTGIALVATGIALVFFGSGPISALGADIVVNTVPPEKAGSAASMSETSTELGISFGVAILGSLSSIIYRRQIVLPDHLSTPAQQTSRESLSGATDTAQQVSETTATALIESAHNAFTAGLNTTAIIAAITIALLTVAMPILTRQRKYPPKFTRSNPRHPTRSD</sequence>
<evidence type="ECO:0000313" key="9">
    <source>
        <dbReference type="EMBL" id="NYI71013.1"/>
    </source>
</evidence>
<keyword evidence="4 7" id="KW-0812">Transmembrane</keyword>
<evidence type="ECO:0000256" key="1">
    <source>
        <dbReference type="ARBA" id="ARBA00004651"/>
    </source>
</evidence>
<feature type="transmembrane region" description="Helical" evidence="7">
    <location>
        <begin position="83"/>
        <end position="102"/>
    </location>
</feature>
<dbReference type="Gene3D" id="1.20.1720.10">
    <property type="entry name" value="Multidrug resistance protein D"/>
    <property type="match status" value="1"/>
</dbReference>
<feature type="transmembrane region" description="Helical" evidence="7">
    <location>
        <begin position="360"/>
        <end position="386"/>
    </location>
</feature>
<feature type="transmembrane region" description="Helical" evidence="7">
    <location>
        <begin position="331"/>
        <end position="354"/>
    </location>
</feature>
<feature type="transmembrane region" description="Helical" evidence="7">
    <location>
        <begin position="407"/>
        <end position="424"/>
    </location>
</feature>
<keyword evidence="5 7" id="KW-1133">Transmembrane helix</keyword>
<feature type="transmembrane region" description="Helical" evidence="7">
    <location>
        <begin position="203"/>
        <end position="222"/>
    </location>
</feature>
<evidence type="ECO:0000313" key="10">
    <source>
        <dbReference type="Proteomes" id="UP000527616"/>
    </source>
</evidence>
<dbReference type="GO" id="GO:0005886">
    <property type="term" value="C:plasma membrane"/>
    <property type="evidence" value="ECO:0007669"/>
    <property type="project" value="UniProtKB-SubCell"/>
</dbReference>
<evidence type="ECO:0000256" key="5">
    <source>
        <dbReference type="ARBA" id="ARBA00022989"/>
    </source>
</evidence>
<evidence type="ECO:0000256" key="6">
    <source>
        <dbReference type="ARBA" id="ARBA00023136"/>
    </source>
</evidence>
<evidence type="ECO:0000256" key="3">
    <source>
        <dbReference type="ARBA" id="ARBA00022475"/>
    </source>
</evidence>
<dbReference type="InterPro" id="IPR011701">
    <property type="entry name" value="MFS"/>
</dbReference>
<feature type="transmembrane region" description="Helical" evidence="7">
    <location>
        <begin position="108"/>
        <end position="129"/>
    </location>
</feature>
<keyword evidence="2" id="KW-0813">Transport</keyword>
<dbReference type="Proteomes" id="UP000527616">
    <property type="component" value="Unassembled WGS sequence"/>
</dbReference>
<accession>A0A7Z0IKY4</accession>
<dbReference type="SUPFAM" id="SSF103473">
    <property type="entry name" value="MFS general substrate transporter"/>
    <property type="match status" value="1"/>
</dbReference>
<dbReference type="PANTHER" id="PTHR42718">
    <property type="entry name" value="MAJOR FACILITATOR SUPERFAMILY MULTIDRUG TRANSPORTER MFSC"/>
    <property type="match status" value="1"/>
</dbReference>